<sequence>MDLNVDDDGDDCAIVEFSLRRRIQEVKNIDNCFVFFTIKSRSHIYLPVVICVAVLVLLQLYIIALSRIPPQVVVLSLADHMTGMGNMLGEKPEATAWLEKTGSTSQG</sequence>
<dbReference type="Proteomes" id="UP001370490">
    <property type="component" value="Unassembled WGS sequence"/>
</dbReference>
<evidence type="ECO:0000313" key="2">
    <source>
        <dbReference type="EMBL" id="KAK6918658.1"/>
    </source>
</evidence>
<keyword evidence="1" id="KW-0472">Membrane</keyword>
<keyword evidence="1" id="KW-1133">Transmembrane helix</keyword>
<feature type="transmembrane region" description="Helical" evidence="1">
    <location>
        <begin position="44"/>
        <end position="64"/>
    </location>
</feature>
<comment type="caution">
    <text evidence="2">The sequence shown here is derived from an EMBL/GenBank/DDBJ whole genome shotgun (WGS) entry which is preliminary data.</text>
</comment>
<keyword evidence="3" id="KW-1185">Reference proteome</keyword>
<proteinExistence type="predicted"/>
<evidence type="ECO:0000256" key="1">
    <source>
        <dbReference type="SAM" id="Phobius"/>
    </source>
</evidence>
<keyword evidence="1" id="KW-0812">Transmembrane</keyword>
<evidence type="ECO:0000313" key="3">
    <source>
        <dbReference type="Proteomes" id="UP001370490"/>
    </source>
</evidence>
<dbReference type="EMBL" id="JBAMMX010000022">
    <property type="protein sequence ID" value="KAK6918658.1"/>
    <property type="molecule type" value="Genomic_DNA"/>
</dbReference>
<name>A0AAN8UZJ9_9MAGN</name>
<protein>
    <submittedName>
        <fullName evidence="2">Uncharacterized protein</fullName>
    </submittedName>
</protein>
<reference evidence="2 3" key="1">
    <citation type="submission" date="2023-12" db="EMBL/GenBank/DDBJ databases">
        <title>A high-quality genome assembly for Dillenia turbinata (Dilleniales).</title>
        <authorList>
            <person name="Chanderbali A."/>
        </authorList>
    </citation>
    <scope>NUCLEOTIDE SEQUENCE [LARGE SCALE GENOMIC DNA]</scope>
    <source>
        <strain evidence="2">LSX21</strain>
        <tissue evidence="2">Leaf</tissue>
    </source>
</reference>
<dbReference type="AlphaFoldDB" id="A0AAN8UZJ9"/>
<accession>A0AAN8UZJ9</accession>
<gene>
    <name evidence="2" type="ORF">RJ641_017080</name>
</gene>
<organism evidence="2 3">
    <name type="scientific">Dillenia turbinata</name>
    <dbReference type="NCBI Taxonomy" id="194707"/>
    <lineage>
        <taxon>Eukaryota</taxon>
        <taxon>Viridiplantae</taxon>
        <taxon>Streptophyta</taxon>
        <taxon>Embryophyta</taxon>
        <taxon>Tracheophyta</taxon>
        <taxon>Spermatophyta</taxon>
        <taxon>Magnoliopsida</taxon>
        <taxon>eudicotyledons</taxon>
        <taxon>Gunneridae</taxon>
        <taxon>Pentapetalae</taxon>
        <taxon>Dilleniales</taxon>
        <taxon>Dilleniaceae</taxon>
        <taxon>Dillenia</taxon>
    </lineage>
</organism>